<dbReference type="Proteomes" id="UP000298722">
    <property type="component" value="Chromosome"/>
</dbReference>
<name>A0A4P8K050_HALMA</name>
<dbReference type="RefSeq" id="WP_137440626.1">
    <property type="nucleotide sequence ID" value="NC_006396.1"/>
</dbReference>
<dbReference type="EMBL" id="CP039138">
    <property type="protein sequence ID" value="QCP92722.1"/>
    <property type="molecule type" value="Genomic_DNA"/>
</dbReference>
<gene>
    <name evidence="2" type="ORF">E6P14_18335</name>
</gene>
<evidence type="ECO:0000256" key="1">
    <source>
        <dbReference type="SAM" id="MobiDB-lite"/>
    </source>
</evidence>
<dbReference type="AlphaFoldDB" id="A0A4P8K050"/>
<feature type="region of interest" description="Disordered" evidence="1">
    <location>
        <begin position="1"/>
        <end position="62"/>
    </location>
</feature>
<feature type="compositionally biased region" description="Basic and acidic residues" evidence="1">
    <location>
        <begin position="1"/>
        <end position="22"/>
    </location>
</feature>
<sequence length="62" mass="6730">MVTNREESEGRDDREPPSHCERSGTFGPASSRAVSPPDDGEQSDPRAVARFEASGADENREP</sequence>
<protein>
    <submittedName>
        <fullName evidence="2">Uncharacterized protein</fullName>
    </submittedName>
</protein>
<evidence type="ECO:0000313" key="3">
    <source>
        <dbReference type="Proteomes" id="UP000298722"/>
    </source>
</evidence>
<reference evidence="2 3" key="1">
    <citation type="submission" date="2019-04" db="EMBL/GenBank/DDBJ databases">
        <title>Methylomes of two halophilic Archaea, Haloarcula marismortui and Haloferax mediterranei.</title>
        <authorList>
            <person name="DasSarma S."/>
            <person name="DasSarma P."/>
            <person name="DasSarma S."/>
            <person name="Fomenkov A."/>
            <person name="Vincze T."/>
            <person name="Anton B.P."/>
            <person name="Roberts R.J."/>
        </authorList>
    </citation>
    <scope>NUCLEOTIDE SEQUENCE [LARGE SCALE GENOMIC DNA]</scope>
    <source>
        <strain evidence="2 3">ATCC 43049</strain>
    </source>
</reference>
<dbReference type="GeneID" id="41340168"/>
<proteinExistence type="predicted"/>
<accession>A0A4P8K050</accession>
<organism evidence="2 3">
    <name type="scientific">Haloarcula marismortui (strain ATCC 43049 / DSM 3752 / JCM 8966 / VKM B-1809)</name>
    <name type="common">Halobacterium marismortui</name>
    <dbReference type="NCBI Taxonomy" id="272569"/>
    <lineage>
        <taxon>Archaea</taxon>
        <taxon>Methanobacteriati</taxon>
        <taxon>Methanobacteriota</taxon>
        <taxon>Stenosarchaea group</taxon>
        <taxon>Halobacteria</taxon>
        <taxon>Halobacteriales</taxon>
        <taxon>Haloarculaceae</taxon>
        <taxon>Haloarcula</taxon>
    </lineage>
</organism>
<evidence type="ECO:0000313" key="2">
    <source>
        <dbReference type="EMBL" id="QCP92722.1"/>
    </source>
</evidence>